<dbReference type="OrthoDB" id="5273647at2759"/>
<dbReference type="Proteomes" id="UP001150942">
    <property type="component" value="Unassembled WGS sequence"/>
</dbReference>
<protein>
    <submittedName>
        <fullName evidence="2">Uncharacterized protein</fullName>
    </submittedName>
</protein>
<comment type="caution">
    <text evidence="2">The sequence shown here is derived from an EMBL/GenBank/DDBJ whole genome shotgun (WGS) entry which is preliminary data.</text>
</comment>
<proteinExistence type="predicted"/>
<evidence type="ECO:0000313" key="2">
    <source>
        <dbReference type="EMBL" id="KAJ5196063.1"/>
    </source>
</evidence>
<keyword evidence="1" id="KW-1133">Transmembrane helix</keyword>
<reference evidence="2" key="1">
    <citation type="submission" date="2022-11" db="EMBL/GenBank/DDBJ databases">
        <authorList>
            <person name="Petersen C."/>
        </authorList>
    </citation>
    <scope>NUCLEOTIDE SEQUENCE</scope>
    <source>
        <strain evidence="2">IBT 20477</strain>
    </source>
</reference>
<dbReference type="EMBL" id="JAPQKQ010000005">
    <property type="protein sequence ID" value="KAJ5196063.1"/>
    <property type="molecule type" value="Genomic_DNA"/>
</dbReference>
<evidence type="ECO:0000313" key="3">
    <source>
        <dbReference type="Proteomes" id="UP001150942"/>
    </source>
</evidence>
<sequence length="106" mass="11433">MDVAQNTAPMGNVSENRHATIFGVGIGFIAFDSVIIALRIYVRAFTLRALGTDNVLMIGAILNFGLSITIIIGSKYGIGKHALAIPESDTVPMLKVYTPFPFIHNI</sequence>
<keyword evidence="3" id="KW-1185">Reference proteome</keyword>
<accession>A0A9W9JFK8</accession>
<name>A0A9W9JFK8_9EURO</name>
<feature type="transmembrane region" description="Helical" evidence="1">
    <location>
        <begin position="20"/>
        <end position="42"/>
    </location>
</feature>
<keyword evidence="1" id="KW-0812">Transmembrane</keyword>
<dbReference type="AlphaFoldDB" id="A0A9W9JFK8"/>
<reference evidence="2" key="2">
    <citation type="journal article" date="2023" name="IMA Fungus">
        <title>Comparative genomic study of the Penicillium genus elucidates a diverse pangenome and 15 lateral gene transfer events.</title>
        <authorList>
            <person name="Petersen C."/>
            <person name="Sorensen T."/>
            <person name="Nielsen M.R."/>
            <person name="Sondergaard T.E."/>
            <person name="Sorensen J.L."/>
            <person name="Fitzpatrick D.A."/>
            <person name="Frisvad J.C."/>
            <person name="Nielsen K.L."/>
        </authorList>
    </citation>
    <scope>NUCLEOTIDE SEQUENCE</scope>
    <source>
        <strain evidence="2">IBT 20477</strain>
    </source>
</reference>
<organism evidence="2 3">
    <name type="scientific">Penicillium cf. viridicatum</name>
    <dbReference type="NCBI Taxonomy" id="2972119"/>
    <lineage>
        <taxon>Eukaryota</taxon>
        <taxon>Fungi</taxon>
        <taxon>Dikarya</taxon>
        <taxon>Ascomycota</taxon>
        <taxon>Pezizomycotina</taxon>
        <taxon>Eurotiomycetes</taxon>
        <taxon>Eurotiomycetidae</taxon>
        <taxon>Eurotiales</taxon>
        <taxon>Aspergillaceae</taxon>
        <taxon>Penicillium</taxon>
    </lineage>
</organism>
<feature type="transmembrane region" description="Helical" evidence="1">
    <location>
        <begin position="54"/>
        <end position="73"/>
    </location>
</feature>
<evidence type="ECO:0000256" key="1">
    <source>
        <dbReference type="SAM" id="Phobius"/>
    </source>
</evidence>
<gene>
    <name evidence="2" type="ORF">N7449_006542</name>
</gene>
<keyword evidence="1" id="KW-0472">Membrane</keyword>